<evidence type="ECO:0000313" key="16">
    <source>
        <dbReference type="Proteomes" id="UP000664859"/>
    </source>
</evidence>
<dbReference type="AlphaFoldDB" id="A0A835YKA0"/>
<dbReference type="CDD" id="cd07724">
    <property type="entry name" value="POD-like_MBL-fold"/>
    <property type="match status" value="1"/>
</dbReference>
<evidence type="ECO:0000313" key="15">
    <source>
        <dbReference type="EMBL" id="KAG5176897.1"/>
    </source>
</evidence>
<comment type="cofactor">
    <cofactor evidence="1">
        <name>Fe(2+)</name>
        <dbReference type="ChEBI" id="CHEBI:29033"/>
    </cofactor>
</comment>
<dbReference type="SMART" id="SM00849">
    <property type="entry name" value="Lactamase_B"/>
    <property type="match status" value="1"/>
</dbReference>
<keyword evidence="10" id="KW-0496">Mitochondrion</keyword>
<evidence type="ECO:0000256" key="5">
    <source>
        <dbReference type="ARBA" id="ARBA00022946"/>
    </source>
</evidence>
<dbReference type="InterPro" id="IPR036866">
    <property type="entry name" value="RibonucZ/Hydroxyglut_hydro"/>
</dbReference>
<dbReference type="GO" id="GO:0046872">
    <property type="term" value="F:metal ion binding"/>
    <property type="evidence" value="ECO:0007669"/>
    <property type="project" value="UniProtKB-KW"/>
</dbReference>
<dbReference type="InterPro" id="IPR001279">
    <property type="entry name" value="Metallo-B-lactamas"/>
</dbReference>
<comment type="catalytic activity">
    <reaction evidence="11">
        <text>S-sulfanylglutathione + O2 + H2O = sulfite + glutathione + 2 H(+)</text>
        <dbReference type="Rhea" id="RHEA:12981"/>
        <dbReference type="ChEBI" id="CHEBI:15377"/>
        <dbReference type="ChEBI" id="CHEBI:15378"/>
        <dbReference type="ChEBI" id="CHEBI:15379"/>
        <dbReference type="ChEBI" id="CHEBI:17359"/>
        <dbReference type="ChEBI" id="CHEBI:57925"/>
        <dbReference type="ChEBI" id="CHEBI:58905"/>
        <dbReference type="EC" id="1.13.11.18"/>
    </reaction>
</comment>
<keyword evidence="7" id="KW-0007">Acetylation</keyword>
<evidence type="ECO:0000256" key="2">
    <source>
        <dbReference type="ARBA" id="ARBA00004173"/>
    </source>
</evidence>
<evidence type="ECO:0000256" key="11">
    <source>
        <dbReference type="ARBA" id="ARBA00050990"/>
    </source>
</evidence>
<evidence type="ECO:0000256" key="1">
    <source>
        <dbReference type="ARBA" id="ARBA00001954"/>
    </source>
</evidence>
<comment type="similarity">
    <text evidence="3">Belongs to the metallo-beta-lactamase superfamily. Glyoxalase II family.</text>
</comment>
<name>A0A835YKA0_9STRA</name>
<keyword evidence="5" id="KW-0809">Transit peptide</keyword>
<evidence type="ECO:0000256" key="9">
    <source>
        <dbReference type="ARBA" id="ARBA00023004"/>
    </source>
</evidence>
<organism evidence="15 16">
    <name type="scientific">Tribonema minus</name>
    <dbReference type="NCBI Taxonomy" id="303371"/>
    <lineage>
        <taxon>Eukaryota</taxon>
        <taxon>Sar</taxon>
        <taxon>Stramenopiles</taxon>
        <taxon>Ochrophyta</taxon>
        <taxon>PX clade</taxon>
        <taxon>Xanthophyceae</taxon>
        <taxon>Tribonematales</taxon>
        <taxon>Tribonemataceae</taxon>
        <taxon>Tribonema</taxon>
    </lineage>
</organism>
<evidence type="ECO:0000256" key="12">
    <source>
        <dbReference type="ARBA" id="ARBA00066686"/>
    </source>
</evidence>
<accession>A0A835YKA0</accession>
<proteinExistence type="inferred from homology"/>
<feature type="domain" description="Metallo-beta-lactamase" evidence="14">
    <location>
        <begin position="117"/>
        <end position="278"/>
    </location>
</feature>
<dbReference type="GO" id="GO:0006749">
    <property type="term" value="P:glutathione metabolic process"/>
    <property type="evidence" value="ECO:0007669"/>
    <property type="project" value="InterPro"/>
</dbReference>
<keyword evidence="8" id="KW-0560">Oxidoreductase</keyword>
<keyword evidence="16" id="KW-1185">Reference proteome</keyword>
<evidence type="ECO:0000256" key="13">
    <source>
        <dbReference type="ARBA" id="ARBA00077964"/>
    </source>
</evidence>
<dbReference type="FunFam" id="3.60.15.10:FF:000013">
    <property type="entry name" value="Persulfide dioxygenase ETHE1, mitochondrial"/>
    <property type="match status" value="1"/>
</dbReference>
<dbReference type="GO" id="GO:0070813">
    <property type="term" value="P:hydrogen sulfide metabolic process"/>
    <property type="evidence" value="ECO:0007669"/>
    <property type="project" value="TreeGrafter"/>
</dbReference>
<comment type="subcellular location">
    <subcellularLocation>
        <location evidence="2">Mitochondrion</location>
    </subcellularLocation>
</comment>
<dbReference type="PANTHER" id="PTHR43084">
    <property type="entry name" value="PERSULFIDE DIOXYGENASE ETHE1"/>
    <property type="match status" value="1"/>
</dbReference>
<dbReference type="PANTHER" id="PTHR43084:SF1">
    <property type="entry name" value="PERSULFIDE DIOXYGENASE ETHE1, MITOCHONDRIAL"/>
    <property type="match status" value="1"/>
</dbReference>
<sequence>MSADLSQKLVNLTKLDLQYDACGEVASGTTPADLTLYGSFVFVGLPTENILPDGVLDGKPRLDLPLGEGKFDMTMGVKTARAMKDLPKADWVAGCTEAAAPGKPPLIFRQLLDLESSTYTYILADAYTRDAIVIDPVDTMAERDAEIITEMGLNLLFALNTHVHADHVNGASKLRALFPQMRSVISRASGAQADVAVAPGDSVEFAGRSVVVRATPGHTDGCCSFVLDDRSMVFTGDALLIRGCGRTDFQQGNSKSLYESVHTQLFTLPNDTIVYPAHDYKGRGNSTIGEERMFNPRLTKDIEEFQRIMAGLNLAYPKRIDAAVPANMKCGLYD</sequence>
<keyword evidence="9" id="KW-0408">Iron</keyword>
<keyword evidence="6" id="KW-0223">Dioxygenase</keyword>
<dbReference type="InterPro" id="IPR044528">
    <property type="entry name" value="POD-like_MBL-fold"/>
</dbReference>
<dbReference type="GO" id="GO:0050313">
    <property type="term" value="F:sulfur dioxygenase activity"/>
    <property type="evidence" value="ECO:0007669"/>
    <property type="project" value="UniProtKB-EC"/>
</dbReference>
<dbReference type="EMBL" id="JAFCMP010000531">
    <property type="protein sequence ID" value="KAG5176897.1"/>
    <property type="molecule type" value="Genomic_DNA"/>
</dbReference>
<dbReference type="GO" id="GO:0005739">
    <property type="term" value="C:mitochondrion"/>
    <property type="evidence" value="ECO:0007669"/>
    <property type="project" value="UniProtKB-SubCell"/>
</dbReference>
<evidence type="ECO:0000256" key="6">
    <source>
        <dbReference type="ARBA" id="ARBA00022964"/>
    </source>
</evidence>
<reference evidence="15" key="1">
    <citation type="submission" date="2021-02" db="EMBL/GenBank/DDBJ databases">
        <title>First Annotated Genome of the Yellow-green Alga Tribonema minus.</title>
        <authorList>
            <person name="Mahan K.M."/>
        </authorList>
    </citation>
    <scope>NUCLEOTIDE SEQUENCE</scope>
    <source>
        <strain evidence="15">UTEX B ZZ1240</strain>
    </source>
</reference>
<dbReference type="SUPFAM" id="SSF56281">
    <property type="entry name" value="Metallo-hydrolase/oxidoreductase"/>
    <property type="match status" value="1"/>
</dbReference>
<protein>
    <recommendedName>
        <fullName evidence="12">persulfide dioxygenase</fullName>
        <ecNumber evidence="12">1.13.11.18</ecNumber>
    </recommendedName>
    <alternativeName>
        <fullName evidence="13">Sulfur dioxygenase ETHE1</fullName>
    </alternativeName>
</protein>
<dbReference type="Pfam" id="PF00753">
    <property type="entry name" value="Lactamase_B"/>
    <property type="match status" value="1"/>
</dbReference>
<gene>
    <name evidence="15" type="ORF">JKP88DRAFT_333814</name>
</gene>
<dbReference type="Gene3D" id="3.60.15.10">
    <property type="entry name" value="Ribonuclease Z/Hydroxyacylglutathione hydrolase-like"/>
    <property type="match status" value="1"/>
</dbReference>
<comment type="caution">
    <text evidence="15">The sequence shown here is derived from an EMBL/GenBank/DDBJ whole genome shotgun (WGS) entry which is preliminary data.</text>
</comment>
<evidence type="ECO:0000256" key="3">
    <source>
        <dbReference type="ARBA" id="ARBA00006759"/>
    </source>
</evidence>
<evidence type="ECO:0000256" key="10">
    <source>
        <dbReference type="ARBA" id="ARBA00023128"/>
    </source>
</evidence>
<evidence type="ECO:0000259" key="14">
    <source>
        <dbReference type="SMART" id="SM00849"/>
    </source>
</evidence>
<dbReference type="EC" id="1.13.11.18" evidence="12"/>
<evidence type="ECO:0000256" key="4">
    <source>
        <dbReference type="ARBA" id="ARBA00022723"/>
    </source>
</evidence>
<evidence type="ECO:0000256" key="8">
    <source>
        <dbReference type="ARBA" id="ARBA00023002"/>
    </source>
</evidence>
<dbReference type="Proteomes" id="UP000664859">
    <property type="component" value="Unassembled WGS sequence"/>
</dbReference>
<dbReference type="OrthoDB" id="449487at2759"/>
<keyword evidence="4" id="KW-0479">Metal-binding</keyword>
<evidence type="ECO:0000256" key="7">
    <source>
        <dbReference type="ARBA" id="ARBA00022990"/>
    </source>
</evidence>
<dbReference type="InterPro" id="IPR051682">
    <property type="entry name" value="Mito_Persulfide_Diox"/>
</dbReference>